<proteinExistence type="predicted"/>
<feature type="compositionally biased region" description="Low complexity" evidence="1">
    <location>
        <begin position="285"/>
        <end position="314"/>
    </location>
</feature>
<comment type="caution">
    <text evidence="2">The sequence shown here is derived from an EMBL/GenBank/DDBJ whole genome shotgun (WGS) entry which is preliminary data.</text>
</comment>
<gene>
    <name evidence="2" type="ORF">ABQ292_04295</name>
</gene>
<accession>A0ABV3XAL1</accession>
<evidence type="ECO:0000313" key="3">
    <source>
        <dbReference type="Proteomes" id="UP001560045"/>
    </source>
</evidence>
<feature type="compositionally biased region" description="Low complexity" evidence="1">
    <location>
        <begin position="236"/>
        <end position="251"/>
    </location>
</feature>
<feature type="compositionally biased region" description="Basic residues" evidence="1">
    <location>
        <begin position="272"/>
        <end position="284"/>
    </location>
</feature>
<dbReference type="EMBL" id="JBFNXQ010000007">
    <property type="protein sequence ID" value="MEX5717589.1"/>
    <property type="molecule type" value="Genomic_DNA"/>
</dbReference>
<feature type="region of interest" description="Disordered" evidence="1">
    <location>
        <begin position="209"/>
        <end position="314"/>
    </location>
</feature>
<organism evidence="2 3">
    <name type="scientific">Geodermatophilus maliterrae</name>
    <dbReference type="NCBI Taxonomy" id="3162531"/>
    <lineage>
        <taxon>Bacteria</taxon>
        <taxon>Bacillati</taxon>
        <taxon>Actinomycetota</taxon>
        <taxon>Actinomycetes</taxon>
        <taxon>Geodermatophilales</taxon>
        <taxon>Geodermatophilaceae</taxon>
        <taxon>Geodermatophilus</taxon>
    </lineage>
</organism>
<keyword evidence="3" id="KW-1185">Reference proteome</keyword>
<evidence type="ECO:0000256" key="1">
    <source>
        <dbReference type="SAM" id="MobiDB-lite"/>
    </source>
</evidence>
<dbReference type="Proteomes" id="UP001560045">
    <property type="component" value="Unassembled WGS sequence"/>
</dbReference>
<name>A0ABV3XAL1_9ACTN</name>
<protein>
    <submittedName>
        <fullName evidence="2">Uncharacterized protein</fullName>
    </submittedName>
</protein>
<evidence type="ECO:0000313" key="2">
    <source>
        <dbReference type="EMBL" id="MEX5717589.1"/>
    </source>
</evidence>
<dbReference type="RefSeq" id="WP_369203577.1">
    <property type="nucleotide sequence ID" value="NZ_JBFNXQ010000007.1"/>
</dbReference>
<sequence>MDGSTGMVVLASNTVTKRYWHAGVPLVAAPARGMVTVGASGTATSTTAVTDVTVARPAGVATGDVLVAEINADKNPTMASVPPGWTPVVPPLGVHGLATTFVYARVVTDAAVEPASYRWQLSNAQKWNAGTTAFRGMDNAAPFDTPASTAVDPSVSATGLTVPGVTTVTLGAMVVGGVGPNSTSAAVAPPTGWTESFEATTAQVAELAHQSRPTAGGHRGRPLDVQQGRRRRRVAARTAPGRAGVSGVPRDGAPPDRRGGQRRRGGGPLLAARRRAARRRRHRSAAQAVAANSSSPAGQATASGAATPSASATT</sequence>
<reference evidence="2 3" key="1">
    <citation type="submission" date="2024-06" db="EMBL/GenBank/DDBJ databases">
        <title>Draft genome sequence of Geodermatophilus badlandi, a novel member of the Geodermatophilaceae isolated from badland sedimentary rocks in the Red desert, Wyoming, USA.</title>
        <authorList>
            <person name="Ben Tekaya S."/>
            <person name="Nouioui I."/>
            <person name="Flores G.M."/>
            <person name="Shaal M.N."/>
            <person name="Bredoire F."/>
            <person name="Basile F."/>
            <person name="Van Diepen L."/>
            <person name="Ward N.L."/>
        </authorList>
    </citation>
    <scope>NUCLEOTIDE SEQUENCE [LARGE SCALE GENOMIC DNA]</scope>
    <source>
        <strain evidence="2 3">WL48A</strain>
    </source>
</reference>